<sequence>MLSKQLVSTMLMDDSKLKIQNLMIVVMQLEYGFQYWLNQKQKNVLPLKLKLKTKINNSGTDYYYYYK</sequence>
<comment type="caution">
    <text evidence="1">The sequence shown here is derived from an EMBL/GenBank/DDBJ whole genome shotgun (WGS) entry which is preliminary data.</text>
</comment>
<keyword evidence="2" id="KW-1185">Reference proteome</keyword>
<evidence type="ECO:0000313" key="1">
    <source>
        <dbReference type="EMBL" id="KAH9423765.1"/>
    </source>
</evidence>
<gene>
    <name evidence="1" type="ORF">DERP_005346</name>
</gene>
<name>A0ABQ8JMV2_DERPT</name>
<reference evidence="1 2" key="2">
    <citation type="journal article" date="2022" name="Mol. Biol. Evol.">
        <title>Comparative Genomics Reveals Insights into the Divergent Evolution of Astigmatic Mites and Household Pest Adaptations.</title>
        <authorList>
            <person name="Xiong Q."/>
            <person name="Wan A.T."/>
            <person name="Liu X."/>
            <person name="Fung C.S."/>
            <person name="Xiao X."/>
            <person name="Malainual N."/>
            <person name="Hou J."/>
            <person name="Wang L."/>
            <person name="Wang M."/>
            <person name="Yang K.Y."/>
            <person name="Cui Y."/>
            <person name="Leung E.L."/>
            <person name="Nong W."/>
            <person name="Shin S.K."/>
            <person name="Au S.W."/>
            <person name="Jeong K.Y."/>
            <person name="Chew F.T."/>
            <person name="Hui J.H."/>
            <person name="Leung T.F."/>
            <person name="Tungtrongchitr A."/>
            <person name="Zhong N."/>
            <person name="Liu Z."/>
            <person name="Tsui S.K."/>
        </authorList>
    </citation>
    <scope>NUCLEOTIDE SEQUENCE [LARGE SCALE GENOMIC DNA]</scope>
    <source>
        <strain evidence="1">Derp</strain>
    </source>
</reference>
<organism evidence="1 2">
    <name type="scientific">Dermatophagoides pteronyssinus</name>
    <name type="common">European house dust mite</name>
    <dbReference type="NCBI Taxonomy" id="6956"/>
    <lineage>
        <taxon>Eukaryota</taxon>
        <taxon>Metazoa</taxon>
        <taxon>Ecdysozoa</taxon>
        <taxon>Arthropoda</taxon>
        <taxon>Chelicerata</taxon>
        <taxon>Arachnida</taxon>
        <taxon>Acari</taxon>
        <taxon>Acariformes</taxon>
        <taxon>Sarcoptiformes</taxon>
        <taxon>Astigmata</taxon>
        <taxon>Psoroptidia</taxon>
        <taxon>Analgoidea</taxon>
        <taxon>Pyroglyphidae</taxon>
        <taxon>Dermatophagoidinae</taxon>
        <taxon>Dermatophagoides</taxon>
    </lineage>
</organism>
<dbReference type="EMBL" id="NJHN03000031">
    <property type="protein sequence ID" value="KAH9423765.1"/>
    <property type="molecule type" value="Genomic_DNA"/>
</dbReference>
<evidence type="ECO:0000313" key="2">
    <source>
        <dbReference type="Proteomes" id="UP000887458"/>
    </source>
</evidence>
<reference evidence="1 2" key="1">
    <citation type="journal article" date="2018" name="J. Allergy Clin. Immunol.">
        <title>High-quality assembly of Dermatophagoides pteronyssinus genome and transcriptome reveals a wide range of novel allergens.</title>
        <authorList>
            <person name="Liu X.Y."/>
            <person name="Yang K.Y."/>
            <person name="Wang M.Q."/>
            <person name="Kwok J.S."/>
            <person name="Zeng X."/>
            <person name="Yang Z."/>
            <person name="Xiao X.J."/>
            <person name="Lau C.P."/>
            <person name="Li Y."/>
            <person name="Huang Z.M."/>
            <person name="Ba J.G."/>
            <person name="Yim A.K."/>
            <person name="Ouyang C.Y."/>
            <person name="Ngai S.M."/>
            <person name="Chan T.F."/>
            <person name="Leung E.L."/>
            <person name="Liu L."/>
            <person name="Liu Z.G."/>
            <person name="Tsui S.K."/>
        </authorList>
    </citation>
    <scope>NUCLEOTIDE SEQUENCE [LARGE SCALE GENOMIC DNA]</scope>
    <source>
        <strain evidence="1">Derp</strain>
    </source>
</reference>
<accession>A0ABQ8JMV2</accession>
<protein>
    <submittedName>
        <fullName evidence="1">Uncharacterized protein</fullName>
    </submittedName>
</protein>
<dbReference type="Proteomes" id="UP000887458">
    <property type="component" value="Unassembled WGS sequence"/>
</dbReference>
<proteinExistence type="predicted"/>